<dbReference type="PANTHER" id="PTHR31159">
    <property type="entry name" value="COMM DOMAIN-CONTAINING PROTEIN 3"/>
    <property type="match status" value="1"/>
</dbReference>
<gene>
    <name evidence="1" type="ORF">HCN44_008136</name>
</gene>
<name>A0A835CMN5_APHGI</name>
<comment type="caution">
    <text evidence="1">The sequence shown here is derived from an EMBL/GenBank/DDBJ whole genome shotgun (WGS) entry which is preliminary data.</text>
</comment>
<dbReference type="GO" id="GO:0006814">
    <property type="term" value="P:sodium ion transport"/>
    <property type="evidence" value="ECO:0007669"/>
    <property type="project" value="InterPro"/>
</dbReference>
<protein>
    <submittedName>
        <fullName evidence="1">Uncharacterized protein</fullName>
    </submittedName>
</protein>
<sequence length="99" mass="11358">MTSSKAMSLIDLYRNTEDNVTDLLNSIGSVPPSIVDAHFRIDCRIMLNTDDKTDDIYNICLVVKNYEEIKHVIFSCSIFQLQELLNKLRDAARHLEKIA</sequence>
<organism evidence="1 2">
    <name type="scientific">Aphidius gifuensis</name>
    <name type="common">Parasitoid wasp</name>
    <dbReference type="NCBI Taxonomy" id="684658"/>
    <lineage>
        <taxon>Eukaryota</taxon>
        <taxon>Metazoa</taxon>
        <taxon>Ecdysozoa</taxon>
        <taxon>Arthropoda</taxon>
        <taxon>Hexapoda</taxon>
        <taxon>Insecta</taxon>
        <taxon>Pterygota</taxon>
        <taxon>Neoptera</taxon>
        <taxon>Endopterygota</taxon>
        <taxon>Hymenoptera</taxon>
        <taxon>Apocrita</taxon>
        <taxon>Ichneumonoidea</taxon>
        <taxon>Braconidae</taxon>
        <taxon>Aphidiinae</taxon>
        <taxon>Aphidius</taxon>
    </lineage>
</organism>
<dbReference type="Proteomes" id="UP000639338">
    <property type="component" value="Unassembled WGS sequence"/>
</dbReference>
<evidence type="ECO:0000313" key="2">
    <source>
        <dbReference type="Proteomes" id="UP000639338"/>
    </source>
</evidence>
<accession>A0A835CMN5</accession>
<dbReference type="InterPro" id="IPR037355">
    <property type="entry name" value="COMMD3"/>
</dbReference>
<dbReference type="OrthoDB" id="1917519at2759"/>
<reference evidence="1 2" key="1">
    <citation type="submission" date="2020-08" db="EMBL/GenBank/DDBJ databases">
        <title>Aphidius gifuensis genome sequencing and assembly.</title>
        <authorList>
            <person name="Du Z."/>
        </authorList>
    </citation>
    <scope>NUCLEOTIDE SEQUENCE [LARGE SCALE GENOMIC DNA]</scope>
    <source>
        <strain evidence="1">YNYX2018</strain>
        <tissue evidence="1">Adults</tissue>
    </source>
</reference>
<proteinExistence type="predicted"/>
<keyword evidence="2" id="KW-1185">Reference proteome</keyword>
<dbReference type="EMBL" id="JACMRX010000005">
    <property type="protein sequence ID" value="KAF7989462.1"/>
    <property type="molecule type" value="Genomic_DNA"/>
</dbReference>
<dbReference type="PANTHER" id="PTHR31159:SF1">
    <property type="entry name" value="COMM DOMAIN-CONTAINING PROTEIN 3"/>
    <property type="match status" value="1"/>
</dbReference>
<evidence type="ECO:0000313" key="1">
    <source>
        <dbReference type="EMBL" id="KAF7989462.1"/>
    </source>
</evidence>
<dbReference type="AlphaFoldDB" id="A0A835CMN5"/>